<dbReference type="AlphaFoldDB" id="A0AA37X328"/>
<protein>
    <submittedName>
        <fullName evidence="1">Uncharacterized protein</fullName>
    </submittedName>
</protein>
<comment type="caution">
    <text evidence="1">The sequence shown here is derived from an EMBL/GenBank/DDBJ whole genome shotgun (WGS) entry which is preliminary data.</text>
</comment>
<organism evidence="1 2">
    <name type="scientific">Alicyclobacillus hesperidum</name>
    <dbReference type="NCBI Taxonomy" id="89784"/>
    <lineage>
        <taxon>Bacteria</taxon>
        <taxon>Bacillati</taxon>
        <taxon>Bacillota</taxon>
        <taxon>Bacilli</taxon>
        <taxon>Bacillales</taxon>
        <taxon>Alicyclobacillaceae</taxon>
        <taxon>Alicyclobacillus</taxon>
    </lineage>
</organism>
<evidence type="ECO:0000313" key="2">
    <source>
        <dbReference type="Proteomes" id="UP001157137"/>
    </source>
</evidence>
<proteinExistence type="predicted"/>
<dbReference type="Proteomes" id="UP001157137">
    <property type="component" value="Unassembled WGS sequence"/>
</dbReference>
<reference evidence="1" key="1">
    <citation type="submission" date="2023-02" db="EMBL/GenBank/DDBJ databases">
        <title>Proposal of a novel subspecies: Alicyclobacillus hesperidum subspecies aegle.</title>
        <authorList>
            <person name="Goto K."/>
            <person name="Fujii T."/>
            <person name="Yasui K."/>
            <person name="Mochida K."/>
            <person name="Kato-Tanaka Y."/>
            <person name="Morohoshi S."/>
            <person name="An S.Y."/>
            <person name="Kasai H."/>
            <person name="Yokota A."/>
        </authorList>
    </citation>
    <scope>NUCLEOTIDE SEQUENCE</scope>
    <source>
        <strain evidence="1">DSM 12766</strain>
    </source>
</reference>
<sequence length="52" mass="6141">MPDIQYSKTIEVFAWRDSDGIVAAELCDISKRKILLIERGWYSEVYRYRAQG</sequence>
<accession>A0AA37X328</accession>
<dbReference type="EMBL" id="BSRA01000008">
    <property type="protein sequence ID" value="GLV13940.1"/>
    <property type="molecule type" value="Genomic_DNA"/>
</dbReference>
<gene>
    <name evidence="1" type="ORF">Heshes_16240</name>
</gene>
<evidence type="ECO:0000313" key="1">
    <source>
        <dbReference type="EMBL" id="GLV13940.1"/>
    </source>
</evidence>
<name>A0AA37X328_9BACL</name>